<dbReference type="EMBL" id="MF403008">
    <property type="protein sequence ID" value="AUZ95175.1"/>
    <property type="molecule type" value="Genomic_DNA"/>
</dbReference>
<organism evidence="1 2">
    <name type="scientific">Agrobacterium phage Atu_ph07</name>
    <dbReference type="NCBI Taxonomy" id="2024264"/>
    <lineage>
        <taxon>Viruses</taxon>
        <taxon>Duplodnaviria</taxon>
        <taxon>Heunggongvirae</taxon>
        <taxon>Uroviricota</taxon>
        <taxon>Caudoviricetes</taxon>
        <taxon>Polybotosvirus</taxon>
        <taxon>Polybotosvirus Atuph07</taxon>
    </lineage>
</organism>
<name>A0A2L0V073_9CAUD</name>
<dbReference type="RefSeq" id="YP_009612081.1">
    <property type="nucleotide sequence ID" value="NC_042013.1"/>
</dbReference>
<dbReference type="KEGG" id="vg:40088419"/>
<dbReference type="Proteomes" id="UP000223025">
    <property type="component" value="Segment"/>
</dbReference>
<keyword evidence="2" id="KW-1185">Reference proteome</keyword>
<sequence length="72" mass="8358">MKVHIFDHELQRSYPYEISDISDVIPKTSEISSINNYVFFIKHQLIGCAAQGGVIQRNDDETFYEFLDKVFG</sequence>
<dbReference type="GeneID" id="40088419"/>
<proteinExistence type="predicted"/>
<accession>A0A2L0V073</accession>
<protein>
    <submittedName>
        <fullName evidence="1">Uncharacterized protein</fullName>
    </submittedName>
</protein>
<evidence type="ECO:0000313" key="2">
    <source>
        <dbReference type="Proteomes" id="UP000223025"/>
    </source>
</evidence>
<evidence type="ECO:0000313" key="1">
    <source>
        <dbReference type="EMBL" id="AUZ95175.1"/>
    </source>
</evidence>
<reference evidence="1 2" key="1">
    <citation type="submission" date="2017-06" db="EMBL/GenBank/DDBJ databases">
        <authorList>
            <person name="Kim H.J."/>
            <person name="Triplett B.A."/>
        </authorList>
    </citation>
    <scope>NUCLEOTIDE SEQUENCE [LARGE SCALE GENOMIC DNA]</scope>
</reference>